<dbReference type="Proteomes" id="UP000279470">
    <property type="component" value="Unassembled WGS sequence"/>
</dbReference>
<evidence type="ECO:0000256" key="5">
    <source>
        <dbReference type="ARBA" id="ARBA00022485"/>
    </source>
</evidence>
<dbReference type="InterPro" id="IPR036895">
    <property type="entry name" value="Uracil-DNA_glycosylase-like_sf"/>
</dbReference>
<dbReference type="GO" id="GO:0046872">
    <property type="term" value="F:metal ion binding"/>
    <property type="evidence" value="ECO:0007669"/>
    <property type="project" value="UniProtKB-KW"/>
</dbReference>
<evidence type="ECO:0000256" key="9">
    <source>
        <dbReference type="ARBA" id="ARBA00023004"/>
    </source>
</evidence>
<reference evidence="14" key="1">
    <citation type="submission" date="2018-11" db="EMBL/GenBank/DDBJ databases">
        <title>Phylogenetic, genomic, and biogeographic characterization of a novel and ubiquitous marine invertebrate-associated Rickettsiales parasite, Candidatus Marinoinvertebrata rohwerii, gen. nov., sp. nov.</title>
        <authorList>
            <person name="Klinges J.G."/>
            <person name="Rosales S.M."/>
            <person name="Mcminds R."/>
            <person name="Shaver E.C."/>
            <person name="Shantz A."/>
            <person name="Peters E.C."/>
            <person name="Burkepile D.E."/>
            <person name="Silliman B.R."/>
            <person name="Vega Thurber R.L."/>
        </authorList>
    </citation>
    <scope>NUCLEOTIDE SEQUENCE [LARGE SCALE GENOMIC DNA]</scope>
    <source>
        <strain evidence="14">a_cerv_44</strain>
    </source>
</reference>
<dbReference type="Pfam" id="PF03167">
    <property type="entry name" value="UDG"/>
    <property type="match status" value="1"/>
</dbReference>
<comment type="similarity">
    <text evidence="2">Belongs to the uracil-DNA glycosylase (UDG) superfamily. Type 4 (UDGa) family.</text>
</comment>
<keyword evidence="14" id="KW-1185">Reference proteome</keyword>
<dbReference type="RefSeq" id="WP_126044942.1">
    <property type="nucleotide sequence ID" value="NZ_RXFM01000060.1"/>
</dbReference>
<dbReference type="Gene3D" id="3.40.470.10">
    <property type="entry name" value="Uracil-DNA glycosylase-like domain"/>
    <property type="match status" value="1"/>
</dbReference>
<evidence type="ECO:0000259" key="12">
    <source>
        <dbReference type="SMART" id="SM00986"/>
    </source>
</evidence>
<proteinExistence type="inferred from homology"/>
<dbReference type="InterPro" id="IPR051536">
    <property type="entry name" value="UDG_Type-4/5"/>
</dbReference>
<dbReference type="AlphaFoldDB" id="A0A3R9ZJR5"/>
<evidence type="ECO:0000256" key="1">
    <source>
        <dbReference type="ARBA" id="ARBA00001400"/>
    </source>
</evidence>
<evidence type="ECO:0000256" key="8">
    <source>
        <dbReference type="ARBA" id="ARBA00022801"/>
    </source>
</evidence>
<evidence type="ECO:0000313" key="14">
    <source>
        <dbReference type="Proteomes" id="UP000279470"/>
    </source>
</evidence>
<dbReference type="SUPFAM" id="SSF52141">
    <property type="entry name" value="Uracil-DNA glycosylase-like"/>
    <property type="match status" value="1"/>
</dbReference>
<evidence type="ECO:0000256" key="3">
    <source>
        <dbReference type="ARBA" id="ARBA00012030"/>
    </source>
</evidence>
<keyword evidence="9" id="KW-0408">Iron</keyword>
<keyword evidence="7" id="KW-0227">DNA damage</keyword>
<dbReference type="OrthoDB" id="5290748at2"/>
<keyword evidence="10" id="KW-0411">Iron-sulfur</keyword>
<keyword evidence="6" id="KW-0479">Metal-binding</keyword>
<dbReference type="GO" id="GO:0006281">
    <property type="term" value="P:DNA repair"/>
    <property type="evidence" value="ECO:0007669"/>
    <property type="project" value="UniProtKB-KW"/>
</dbReference>
<evidence type="ECO:0000256" key="6">
    <source>
        <dbReference type="ARBA" id="ARBA00022723"/>
    </source>
</evidence>
<dbReference type="PANTHER" id="PTHR33693">
    <property type="entry name" value="TYPE-5 URACIL-DNA GLYCOSYLASE"/>
    <property type="match status" value="1"/>
</dbReference>
<sequence>MNKSKEALLSWYVELGIDCFLEKNNHDKVQVLKDEIENSDKYNSNKQSMKHISKSLADKCSTVEELRRVVESFDELDIKKGAINTVFADGNPKSDIMLIGEAPGANEDKYGIPFCGQSGKLLDNILAAIKLDRKNYYITNTIFWRPPANRRPTTNEIDVCRPFIEKHVALVNPKIIILVGSTAVESLLDLKTPMGQLRKQNFKYSNQYLKKSIDTFVIFHPSYLLRQPSQKKAMWQDIQRIYTFYKKI</sequence>
<keyword evidence="11" id="KW-0234">DNA repair</keyword>
<comment type="caution">
    <text evidence="13">The sequence shown here is derived from an EMBL/GenBank/DDBJ whole genome shotgun (WGS) entry which is preliminary data.</text>
</comment>
<organism evidence="13 14">
    <name type="scientific">Candidatus Aquarickettsia rohweri</name>
    <dbReference type="NCBI Taxonomy" id="2602574"/>
    <lineage>
        <taxon>Bacteria</taxon>
        <taxon>Pseudomonadati</taxon>
        <taxon>Pseudomonadota</taxon>
        <taxon>Alphaproteobacteria</taxon>
        <taxon>Rickettsiales</taxon>
        <taxon>Candidatus Midichloriaceae</taxon>
        <taxon>Candidatus Aquarickettsia</taxon>
    </lineage>
</organism>
<dbReference type="CDD" id="cd10030">
    <property type="entry name" value="UDG-F4_TTUDGA_SPO1dp_like"/>
    <property type="match status" value="1"/>
</dbReference>
<dbReference type="InterPro" id="IPR005273">
    <property type="entry name" value="Ura-DNA_glyco_family4"/>
</dbReference>
<evidence type="ECO:0000256" key="2">
    <source>
        <dbReference type="ARBA" id="ARBA00006521"/>
    </source>
</evidence>
<dbReference type="NCBIfam" id="TIGR00758">
    <property type="entry name" value="UDG_fam4"/>
    <property type="match status" value="1"/>
</dbReference>
<name>A0A3R9ZJR5_9RICK</name>
<dbReference type="EC" id="3.2.2.27" evidence="3"/>
<evidence type="ECO:0000256" key="11">
    <source>
        <dbReference type="ARBA" id="ARBA00023204"/>
    </source>
</evidence>
<dbReference type="GO" id="GO:0051539">
    <property type="term" value="F:4 iron, 4 sulfur cluster binding"/>
    <property type="evidence" value="ECO:0007669"/>
    <property type="project" value="UniProtKB-KW"/>
</dbReference>
<accession>A0A3R9ZJR5</accession>
<evidence type="ECO:0000256" key="4">
    <source>
        <dbReference type="ARBA" id="ARBA00019403"/>
    </source>
</evidence>
<dbReference type="EMBL" id="RXFM01000060">
    <property type="protein sequence ID" value="RST64693.1"/>
    <property type="molecule type" value="Genomic_DNA"/>
</dbReference>
<keyword evidence="8" id="KW-0378">Hydrolase</keyword>
<dbReference type="InterPro" id="IPR005122">
    <property type="entry name" value="Uracil-DNA_glycosylase-like"/>
</dbReference>
<dbReference type="SMART" id="SM00986">
    <property type="entry name" value="UDG"/>
    <property type="match status" value="1"/>
</dbReference>
<comment type="catalytic activity">
    <reaction evidence="1">
        <text>Hydrolyzes single-stranded DNA or mismatched double-stranded DNA and polynucleotides, releasing free uracil.</text>
        <dbReference type="EC" id="3.2.2.27"/>
    </reaction>
</comment>
<dbReference type="SMART" id="SM00987">
    <property type="entry name" value="UreE_C"/>
    <property type="match status" value="1"/>
</dbReference>
<evidence type="ECO:0000256" key="10">
    <source>
        <dbReference type="ARBA" id="ARBA00023014"/>
    </source>
</evidence>
<protein>
    <recommendedName>
        <fullName evidence="4">Type-4 uracil-DNA glycosylase</fullName>
        <ecNumber evidence="3">3.2.2.27</ecNumber>
    </recommendedName>
</protein>
<keyword evidence="5" id="KW-0004">4Fe-4S</keyword>
<dbReference type="GO" id="GO:0004844">
    <property type="term" value="F:uracil DNA N-glycosylase activity"/>
    <property type="evidence" value="ECO:0007669"/>
    <property type="project" value="UniProtKB-EC"/>
</dbReference>
<gene>
    <name evidence="13" type="ORF">EIC27_04570</name>
</gene>
<feature type="domain" description="Uracil-DNA glycosylase-like" evidence="12">
    <location>
        <begin position="87"/>
        <end position="239"/>
    </location>
</feature>
<evidence type="ECO:0000313" key="13">
    <source>
        <dbReference type="EMBL" id="RST64693.1"/>
    </source>
</evidence>
<evidence type="ECO:0000256" key="7">
    <source>
        <dbReference type="ARBA" id="ARBA00022763"/>
    </source>
</evidence>
<dbReference type="PANTHER" id="PTHR33693:SF1">
    <property type="entry name" value="TYPE-4 URACIL-DNA GLYCOSYLASE"/>
    <property type="match status" value="1"/>
</dbReference>